<comment type="caution">
    <text evidence="15">The sequence shown here is derived from an EMBL/GenBank/DDBJ whole genome shotgun (WGS) entry which is preliminary data.</text>
</comment>
<organism evidence="15 16">
    <name type="scientific">Crossiella equi</name>
    <dbReference type="NCBI Taxonomy" id="130796"/>
    <lineage>
        <taxon>Bacteria</taxon>
        <taxon>Bacillati</taxon>
        <taxon>Actinomycetota</taxon>
        <taxon>Actinomycetes</taxon>
        <taxon>Pseudonocardiales</taxon>
        <taxon>Pseudonocardiaceae</taxon>
        <taxon>Crossiella</taxon>
    </lineage>
</organism>
<comment type="catalytic activity">
    <reaction evidence="1">
        <text>Release of an N-terminal amino acid, Xaa-|-Yaa- from a peptide, amide or arylamide. Xaa is preferably Ala, but may be most amino acids including Pro (slow action). When a terminal hydrophobic residue is followed by a prolyl residue, the two may be released as an intact Xaa-Pro dipeptide.</text>
        <dbReference type="EC" id="3.4.11.2"/>
    </reaction>
</comment>
<keyword evidence="7" id="KW-0479">Metal-binding</keyword>
<dbReference type="CDD" id="cd09603">
    <property type="entry name" value="M1_APN_like"/>
    <property type="match status" value="1"/>
</dbReference>
<accession>A0ABS5AP78</accession>
<dbReference type="GO" id="GO:0004177">
    <property type="term" value="F:aminopeptidase activity"/>
    <property type="evidence" value="ECO:0007669"/>
    <property type="project" value="UniProtKB-KW"/>
</dbReference>
<evidence type="ECO:0000256" key="7">
    <source>
        <dbReference type="ARBA" id="ARBA00022723"/>
    </source>
</evidence>
<dbReference type="SUPFAM" id="SSF63737">
    <property type="entry name" value="Leukotriene A4 hydrolase N-terminal domain"/>
    <property type="match status" value="1"/>
</dbReference>
<sequence length="479" mass="51517">MSGASVRTATALTLAAALALTCTTPATAGTATPGAPGAGDQLLPGLGNGGYQAEEYTVDFRFEPGQTTMAARTVMSARGTQDLSRFNLDFAGGVVHEVLVDGRPAAFRTEGEELVVTPARPLRAGQAFTTDIRYTTDRATKLPSPVDETSGWGNLTDGGFALWAQPDRAHLFFPVNDHPSDKARFTYRVNAPQGWTVVGNGLRTAERTTRGRTETTYRTAHPITTQVVQLAVGKFALVTGTGPNGLPLRSAVPAAKVEQTRAALARIPGHLAWLETKIGRPFPLEAFGALGVDGHVPQQTFALENPTLASYPVRLLENPDEADETMVHEAAHQWFGNSVSFASYRDVWLSEGFASYFGLLWNAEQGGESVAEALRTMYQRDQQIRDLAGSPVVSPRPDGIFGLARSGGALAVYFLRQSTDLPTFQRVLGTMLDRHRDATVSTAQFERLVTEVGGAKLGAEMSNWLHAAKTPKMPGHPDW</sequence>
<reference evidence="15 16" key="1">
    <citation type="submission" date="2021-03" db="EMBL/GenBank/DDBJ databases">
        <title>Sequencing the genomes of 1000 actinobacteria strains.</title>
        <authorList>
            <person name="Klenk H.-P."/>
        </authorList>
    </citation>
    <scope>NUCLEOTIDE SEQUENCE [LARGE SCALE GENOMIC DNA]</scope>
    <source>
        <strain evidence="15 16">DSM 44580</strain>
    </source>
</reference>
<dbReference type="Pfam" id="PF01433">
    <property type="entry name" value="Peptidase_M1"/>
    <property type="match status" value="1"/>
</dbReference>
<evidence type="ECO:0000256" key="5">
    <source>
        <dbReference type="ARBA" id="ARBA00015611"/>
    </source>
</evidence>
<evidence type="ECO:0000256" key="3">
    <source>
        <dbReference type="ARBA" id="ARBA00010136"/>
    </source>
</evidence>
<evidence type="ECO:0000256" key="1">
    <source>
        <dbReference type="ARBA" id="ARBA00000098"/>
    </source>
</evidence>
<gene>
    <name evidence="15" type="ORF">JOF53_007251</name>
</gene>
<dbReference type="InterPro" id="IPR027268">
    <property type="entry name" value="Peptidase_M4/M1_CTD_sf"/>
</dbReference>
<dbReference type="Gene3D" id="1.10.390.10">
    <property type="entry name" value="Neutral Protease Domain 2"/>
    <property type="match status" value="1"/>
</dbReference>
<comment type="cofactor">
    <cofactor evidence="2">
        <name>Zn(2+)</name>
        <dbReference type="ChEBI" id="CHEBI:29105"/>
    </cofactor>
</comment>
<dbReference type="PRINTS" id="PR00756">
    <property type="entry name" value="ALADIPTASE"/>
</dbReference>
<evidence type="ECO:0000313" key="15">
    <source>
        <dbReference type="EMBL" id="MBP2478379.1"/>
    </source>
</evidence>
<evidence type="ECO:0000256" key="11">
    <source>
        <dbReference type="ARBA" id="ARBA00029811"/>
    </source>
</evidence>
<keyword evidence="10" id="KW-0482">Metalloprotease</keyword>
<dbReference type="SUPFAM" id="SSF55486">
    <property type="entry name" value="Metalloproteases ('zincins'), catalytic domain"/>
    <property type="match status" value="1"/>
</dbReference>
<feature type="signal peptide" evidence="13">
    <location>
        <begin position="1"/>
        <end position="28"/>
    </location>
</feature>
<evidence type="ECO:0000256" key="9">
    <source>
        <dbReference type="ARBA" id="ARBA00022833"/>
    </source>
</evidence>
<dbReference type="EC" id="3.4.11.2" evidence="4"/>
<dbReference type="PANTHER" id="PTHR11533">
    <property type="entry name" value="PROTEASE M1 ZINC METALLOPROTEASE"/>
    <property type="match status" value="1"/>
</dbReference>
<dbReference type="RefSeq" id="WP_086782597.1">
    <property type="nucleotide sequence ID" value="NZ_JAGIOO010000001.1"/>
</dbReference>
<keyword evidence="9" id="KW-0862">Zinc</keyword>
<keyword evidence="6" id="KW-0645">Protease</keyword>
<evidence type="ECO:0000256" key="8">
    <source>
        <dbReference type="ARBA" id="ARBA00022801"/>
    </source>
</evidence>
<evidence type="ECO:0000313" key="16">
    <source>
        <dbReference type="Proteomes" id="UP001519363"/>
    </source>
</evidence>
<dbReference type="Gene3D" id="2.60.40.1730">
    <property type="entry name" value="tricorn interacting facor f3 domain"/>
    <property type="match status" value="1"/>
</dbReference>
<evidence type="ECO:0000256" key="12">
    <source>
        <dbReference type="ARBA" id="ARBA00031533"/>
    </source>
</evidence>
<keyword evidence="13" id="KW-0732">Signal</keyword>
<feature type="domain" description="Peptidase M1 membrane alanine aminopeptidase" evidence="14">
    <location>
        <begin position="270"/>
        <end position="464"/>
    </location>
</feature>
<evidence type="ECO:0000256" key="2">
    <source>
        <dbReference type="ARBA" id="ARBA00001947"/>
    </source>
</evidence>
<feature type="chain" id="PRO_5045798043" description="Aminopeptidase N" evidence="13">
    <location>
        <begin position="29"/>
        <end position="479"/>
    </location>
</feature>
<dbReference type="InterPro" id="IPR042097">
    <property type="entry name" value="Aminopeptidase_N-like_N_sf"/>
</dbReference>
<evidence type="ECO:0000256" key="4">
    <source>
        <dbReference type="ARBA" id="ARBA00012564"/>
    </source>
</evidence>
<evidence type="ECO:0000256" key="6">
    <source>
        <dbReference type="ARBA" id="ARBA00022670"/>
    </source>
</evidence>
<evidence type="ECO:0000256" key="10">
    <source>
        <dbReference type="ARBA" id="ARBA00023049"/>
    </source>
</evidence>
<dbReference type="InterPro" id="IPR050344">
    <property type="entry name" value="Peptidase_M1_aminopeptidases"/>
</dbReference>
<dbReference type="Proteomes" id="UP001519363">
    <property type="component" value="Unassembled WGS sequence"/>
</dbReference>
<evidence type="ECO:0000256" key="13">
    <source>
        <dbReference type="SAM" id="SignalP"/>
    </source>
</evidence>
<dbReference type="InterPro" id="IPR001930">
    <property type="entry name" value="Peptidase_M1"/>
</dbReference>
<dbReference type="InterPro" id="IPR014782">
    <property type="entry name" value="Peptidase_M1_dom"/>
</dbReference>
<dbReference type="EMBL" id="JAGIOO010000001">
    <property type="protein sequence ID" value="MBP2478379.1"/>
    <property type="molecule type" value="Genomic_DNA"/>
</dbReference>
<comment type="similarity">
    <text evidence="3">Belongs to the peptidase M1 family.</text>
</comment>
<keyword evidence="15" id="KW-0031">Aminopeptidase</keyword>
<protein>
    <recommendedName>
        <fullName evidence="5">Aminopeptidase N</fullName>
        <ecNumber evidence="4">3.4.11.2</ecNumber>
    </recommendedName>
    <alternativeName>
        <fullName evidence="11">Alanine aminopeptidase</fullName>
    </alternativeName>
    <alternativeName>
        <fullName evidence="12">Lysyl aminopeptidase</fullName>
    </alternativeName>
</protein>
<proteinExistence type="inferred from homology"/>
<evidence type="ECO:0000259" key="14">
    <source>
        <dbReference type="Pfam" id="PF01433"/>
    </source>
</evidence>
<name>A0ABS5AP78_9PSEU</name>
<keyword evidence="8" id="KW-0378">Hydrolase</keyword>
<keyword evidence="16" id="KW-1185">Reference proteome</keyword>